<comment type="caution">
    <text evidence="8">The sequence shown here is derived from an EMBL/GenBank/DDBJ whole genome shotgun (WGS) entry which is preliminary data.</text>
</comment>
<dbReference type="CDD" id="cd09898">
    <property type="entry name" value="H3TH_53EXO"/>
    <property type="match status" value="1"/>
</dbReference>
<dbReference type="SUPFAM" id="SSF88723">
    <property type="entry name" value="PIN domain-like"/>
    <property type="match status" value="1"/>
</dbReference>
<keyword evidence="2" id="KW-0378">Hydrolase</keyword>
<evidence type="ECO:0000256" key="3">
    <source>
        <dbReference type="ARBA" id="ARBA00022839"/>
    </source>
</evidence>
<dbReference type="SMART" id="SM00279">
    <property type="entry name" value="HhH2"/>
    <property type="match status" value="1"/>
</dbReference>
<keyword evidence="8" id="KW-0548">Nucleotidyltransferase</keyword>
<dbReference type="Proteomes" id="UP000540506">
    <property type="component" value="Unassembled WGS sequence"/>
</dbReference>
<sequence>MMPENPATPAPLLLVDGFNVLWAGTFGFPAPIFSRDKSRELTGLFAFFALLRATIRDDLDVTRPEVLVVFDGEHGTADRVAADGEYKANRETTAEALKPLQFLAPVKEGLNLHGIRWVEVDDAEADDVIATLATRAAATRPVRIMSRDADYYQLLTDQVRIINRSRKSSRRLITPAEVVERYGVTPEQWPAFRALTGDSADNIPGVRGVGPKVAASLLRDGMPLDQLPGSGRLVGAKGAAITAAWEDVLRWEGMITMHRDLTVPIAPTGEVSPTLPKPADVVEKIGLW</sequence>
<keyword evidence="4" id="KW-0238">DNA-binding</keyword>
<organism evidence="8 9">
    <name type="scientific">Kitasatospora kifunensis</name>
    <name type="common">Streptomyces kifunensis</name>
    <dbReference type="NCBI Taxonomy" id="58351"/>
    <lineage>
        <taxon>Bacteria</taxon>
        <taxon>Bacillati</taxon>
        <taxon>Actinomycetota</taxon>
        <taxon>Actinomycetes</taxon>
        <taxon>Kitasatosporales</taxon>
        <taxon>Streptomycetaceae</taxon>
        <taxon>Kitasatospora</taxon>
    </lineage>
</organism>
<dbReference type="InterPro" id="IPR038969">
    <property type="entry name" value="FEN"/>
</dbReference>
<proteinExistence type="predicted"/>
<keyword evidence="3" id="KW-0269">Exonuclease</keyword>
<dbReference type="Gene3D" id="3.40.50.1010">
    <property type="entry name" value="5'-nuclease"/>
    <property type="match status" value="1"/>
</dbReference>
<dbReference type="CDD" id="cd09859">
    <property type="entry name" value="PIN_53EXO"/>
    <property type="match status" value="1"/>
</dbReference>
<evidence type="ECO:0000256" key="1">
    <source>
        <dbReference type="ARBA" id="ARBA00022722"/>
    </source>
</evidence>
<keyword evidence="9" id="KW-1185">Reference proteome</keyword>
<evidence type="ECO:0000313" key="8">
    <source>
        <dbReference type="EMBL" id="MBB4928000.1"/>
    </source>
</evidence>
<dbReference type="GO" id="GO:0033567">
    <property type="term" value="P:DNA replication, Okazaki fragment processing"/>
    <property type="evidence" value="ECO:0007669"/>
    <property type="project" value="InterPro"/>
</dbReference>
<evidence type="ECO:0000313" key="9">
    <source>
        <dbReference type="Proteomes" id="UP000540506"/>
    </source>
</evidence>
<dbReference type="SUPFAM" id="SSF47807">
    <property type="entry name" value="5' to 3' exonuclease, C-terminal subdomain"/>
    <property type="match status" value="1"/>
</dbReference>
<dbReference type="InterPro" id="IPR020045">
    <property type="entry name" value="DNA_polI_H3TH"/>
</dbReference>
<dbReference type="SMART" id="SM00475">
    <property type="entry name" value="53EXOc"/>
    <property type="match status" value="1"/>
</dbReference>
<evidence type="ECO:0000256" key="6">
    <source>
        <dbReference type="ARBA" id="ARBA00050026"/>
    </source>
</evidence>
<dbReference type="InterPro" id="IPR002421">
    <property type="entry name" value="5-3_exonuclease"/>
</dbReference>
<dbReference type="InterPro" id="IPR020046">
    <property type="entry name" value="5-3_exonucl_a-hlix_arch_N"/>
</dbReference>
<dbReference type="InterPro" id="IPR008918">
    <property type="entry name" value="HhH2"/>
</dbReference>
<keyword evidence="8" id="KW-0808">Transferase</keyword>
<evidence type="ECO:0000259" key="7">
    <source>
        <dbReference type="SMART" id="SM00475"/>
    </source>
</evidence>
<protein>
    <recommendedName>
        <fullName evidence="6">5'-3' exonuclease</fullName>
    </recommendedName>
</protein>
<dbReference type="EMBL" id="JACHJV010000002">
    <property type="protein sequence ID" value="MBB4928000.1"/>
    <property type="molecule type" value="Genomic_DNA"/>
</dbReference>
<gene>
    <name evidence="8" type="ORF">FHR34_007095</name>
</gene>
<dbReference type="Pfam" id="PF01367">
    <property type="entry name" value="5_3_exonuc"/>
    <property type="match status" value="1"/>
</dbReference>
<evidence type="ECO:0000256" key="5">
    <source>
        <dbReference type="ARBA" id="ARBA00049957"/>
    </source>
</evidence>
<dbReference type="InterPro" id="IPR036279">
    <property type="entry name" value="5-3_exonuclease_C_sf"/>
</dbReference>
<dbReference type="PANTHER" id="PTHR42646:SF2">
    <property type="entry name" value="5'-3' EXONUCLEASE FAMILY PROTEIN"/>
    <property type="match status" value="1"/>
</dbReference>
<dbReference type="GO" id="GO:0008409">
    <property type="term" value="F:5'-3' exonuclease activity"/>
    <property type="evidence" value="ECO:0007669"/>
    <property type="project" value="InterPro"/>
</dbReference>
<dbReference type="Pfam" id="PF02739">
    <property type="entry name" value="5_3_exonuc_N"/>
    <property type="match status" value="1"/>
</dbReference>
<dbReference type="GO" id="GO:0003677">
    <property type="term" value="F:DNA binding"/>
    <property type="evidence" value="ECO:0007669"/>
    <property type="project" value="UniProtKB-KW"/>
</dbReference>
<dbReference type="InterPro" id="IPR029060">
    <property type="entry name" value="PIN-like_dom_sf"/>
</dbReference>
<accession>A0A7W7R9M4</accession>
<evidence type="ECO:0000256" key="4">
    <source>
        <dbReference type="ARBA" id="ARBA00023125"/>
    </source>
</evidence>
<feature type="domain" description="5'-3' exonuclease" evidence="7">
    <location>
        <begin position="10"/>
        <end position="271"/>
    </location>
</feature>
<dbReference type="GO" id="GO:0016779">
    <property type="term" value="F:nucleotidyltransferase activity"/>
    <property type="evidence" value="ECO:0007669"/>
    <property type="project" value="UniProtKB-KW"/>
</dbReference>
<keyword evidence="1" id="KW-0540">Nuclease</keyword>
<dbReference type="AlphaFoldDB" id="A0A7W7R9M4"/>
<dbReference type="GO" id="GO:0017108">
    <property type="term" value="F:5'-flap endonuclease activity"/>
    <property type="evidence" value="ECO:0007669"/>
    <property type="project" value="InterPro"/>
</dbReference>
<name>A0A7W7R9M4_KITKI</name>
<reference evidence="8 9" key="1">
    <citation type="submission" date="2020-08" db="EMBL/GenBank/DDBJ databases">
        <title>Sequencing the genomes of 1000 actinobacteria strains.</title>
        <authorList>
            <person name="Klenk H.-P."/>
        </authorList>
    </citation>
    <scope>NUCLEOTIDE SEQUENCE [LARGE SCALE GENOMIC DNA]</scope>
    <source>
        <strain evidence="8 9">DSM 41654</strain>
    </source>
</reference>
<dbReference type="PANTHER" id="PTHR42646">
    <property type="entry name" value="FLAP ENDONUCLEASE XNI"/>
    <property type="match status" value="1"/>
</dbReference>
<comment type="function">
    <text evidence="5">5'-3' exonuclease acting preferentially on double-stranded DNA.</text>
</comment>
<evidence type="ECO:0000256" key="2">
    <source>
        <dbReference type="ARBA" id="ARBA00022801"/>
    </source>
</evidence>
<dbReference type="Gene3D" id="1.10.150.20">
    <property type="entry name" value="5' to 3' exonuclease, C-terminal subdomain"/>
    <property type="match status" value="1"/>
</dbReference>